<dbReference type="RefSeq" id="WP_202995843.1">
    <property type="nucleotide sequence ID" value="NZ_JAENHO010000010.1"/>
</dbReference>
<dbReference type="InterPro" id="IPR032710">
    <property type="entry name" value="NTF2-like_dom_sf"/>
</dbReference>
<proteinExistence type="predicted"/>
<name>A0ABS1VXH0_9ACTN</name>
<protein>
    <submittedName>
        <fullName evidence="1">Ester cyclase</fullName>
    </submittedName>
</protein>
<gene>
    <name evidence="1" type="ORF">JKJ07_33245</name>
</gene>
<sequence>MTTNVSELVDGWLHLWNGELDRAAGLVTPDFRVHAALMGGGDSSALSGPEALAGWIAQTRAAFTDLTFAIEVGPIVQDDLLAVRWAVKGTYGGGFPGAAAEPGTSVAFTGTDTLRIAGDRLAEYWVNSDIHVLLAQLEVG</sequence>
<dbReference type="Pfam" id="PF07366">
    <property type="entry name" value="SnoaL"/>
    <property type="match status" value="1"/>
</dbReference>
<keyword evidence="2" id="KW-1185">Reference proteome</keyword>
<dbReference type="EMBL" id="JAENHO010000010">
    <property type="protein sequence ID" value="MBL7259191.1"/>
    <property type="molecule type" value="Genomic_DNA"/>
</dbReference>
<organism evidence="1 2">
    <name type="scientific">Paractinoplanes lichenicola</name>
    <dbReference type="NCBI Taxonomy" id="2802976"/>
    <lineage>
        <taxon>Bacteria</taxon>
        <taxon>Bacillati</taxon>
        <taxon>Actinomycetota</taxon>
        <taxon>Actinomycetes</taxon>
        <taxon>Micromonosporales</taxon>
        <taxon>Micromonosporaceae</taxon>
        <taxon>Paractinoplanes</taxon>
    </lineage>
</organism>
<reference evidence="1 2" key="1">
    <citation type="submission" date="2021-01" db="EMBL/GenBank/DDBJ databases">
        <title>Actinoplanes sp. nov. LDG1-01 isolated from lichen.</title>
        <authorList>
            <person name="Saeng-In P."/>
            <person name="Phongsopitanun W."/>
            <person name="Kanchanasin P."/>
            <person name="Yuki M."/>
            <person name="Kudo T."/>
            <person name="Ohkuma M."/>
            <person name="Tanasupawat S."/>
        </authorList>
    </citation>
    <scope>NUCLEOTIDE SEQUENCE [LARGE SCALE GENOMIC DNA]</scope>
    <source>
        <strain evidence="1 2">LDG1-01</strain>
    </source>
</reference>
<dbReference type="Proteomes" id="UP000598996">
    <property type="component" value="Unassembled WGS sequence"/>
</dbReference>
<accession>A0ABS1VXH0</accession>
<dbReference type="Gene3D" id="3.10.450.50">
    <property type="match status" value="1"/>
</dbReference>
<comment type="caution">
    <text evidence="1">The sequence shown here is derived from an EMBL/GenBank/DDBJ whole genome shotgun (WGS) entry which is preliminary data.</text>
</comment>
<evidence type="ECO:0000313" key="2">
    <source>
        <dbReference type="Proteomes" id="UP000598996"/>
    </source>
</evidence>
<evidence type="ECO:0000313" key="1">
    <source>
        <dbReference type="EMBL" id="MBL7259191.1"/>
    </source>
</evidence>
<dbReference type="SUPFAM" id="SSF54427">
    <property type="entry name" value="NTF2-like"/>
    <property type="match status" value="1"/>
</dbReference>
<dbReference type="InterPro" id="IPR009959">
    <property type="entry name" value="Cyclase_SnoaL-like"/>
</dbReference>